<name>A0A5K3FYQ6_MESCO</name>
<proteinExistence type="predicted"/>
<protein>
    <submittedName>
        <fullName evidence="1">Secreted protein</fullName>
    </submittedName>
</protein>
<evidence type="ECO:0000313" key="1">
    <source>
        <dbReference type="WBParaSite" id="MCU_013062-RA"/>
    </source>
</evidence>
<dbReference type="AlphaFoldDB" id="A0A5K3FYQ6"/>
<organism evidence="1">
    <name type="scientific">Mesocestoides corti</name>
    <name type="common">Flatworm</name>
    <dbReference type="NCBI Taxonomy" id="53468"/>
    <lineage>
        <taxon>Eukaryota</taxon>
        <taxon>Metazoa</taxon>
        <taxon>Spiralia</taxon>
        <taxon>Lophotrochozoa</taxon>
        <taxon>Platyhelminthes</taxon>
        <taxon>Cestoda</taxon>
        <taxon>Eucestoda</taxon>
        <taxon>Cyclophyllidea</taxon>
        <taxon>Mesocestoididae</taxon>
        <taxon>Mesocestoides</taxon>
    </lineage>
</organism>
<sequence length="60" mass="6697">VLVNVLIRSLRLRYRVSLYRSLSSAARILNPPLIHTDIDLRLSSHIGLDVSASMTHASEV</sequence>
<reference evidence="1" key="1">
    <citation type="submission" date="2019-11" db="UniProtKB">
        <authorList>
            <consortium name="WormBaseParasite"/>
        </authorList>
    </citation>
    <scope>IDENTIFICATION</scope>
</reference>
<accession>A0A5K3FYQ6</accession>
<dbReference type="WBParaSite" id="MCU_013062-RA">
    <property type="protein sequence ID" value="MCU_013062-RA"/>
    <property type="gene ID" value="MCU_013062"/>
</dbReference>